<name>A0ABV5D9G4_9ACTN</name>
<organism evidence="2 3">
    <name type="scientific">Streptomyces parvulus</name>
    <dbReference type="NCBI Taxonomy" id="146923"/>
    <lineage>
        <taxon>Bacteria</taxon>
        <taxon>Bacillati</taxon>
        <taxon>Actinomycetota</taxon>
        <taxon>Actinomycetes</taxon>
        <taxon>Kitasatosporales</taxon>
        <taxon>Streptomycetaceae</taxon>
        <taxon>Streptomyces</taxon>
    </lineage>
</organism>
<comment type="caution">
    <text evidence="2">The sequence shown here is derived from an EMBL/GenBank/DDBJ whole genome shotgun (WGS) entry which is preliminary data.</text>
</comment>
<dbReference type="Proteomes" id="UP001585018">
    <property type="component" value="Unassembled WGS sequence"/>
</dbReference>
<feature type="compositionally biased region" description="Low complexity" evidence="1">
    <location>
        <begin position="132"/>
        <end position="158"/>
    </location>
</feature>
<reference evidence="2 3" key="1">
    <citation type="submission" date="2024-01" db="EMBL/GenBank/DDBJ databases">
        <title>Genome mining of biosynthetic gene clusters to explore secondary metabolites of Streptomyces sp.</title>
        <authorList>
            <person name="Baig A."/>
            <person name="Ajitkumar Shintre N."/>
            <person name="Kumar H."/>
            <person name="Anbarasu A."/>
            <person name="Ramaiah S."/>
        </authorList>
    </citation>
    <scope>NUCLEOTIDE SEQUENCE [LARGE SCALE GENOMIC DNA]</scope>
    <source>
        <strain evidence="2 3">A03</strain>
    </source>
</reference>
<proteinExistence type="predicted"/>
<evidence type="ECO:0000256" key="1">
    <source>
        <dbReference type="SAM" id="MobiDB-lite"/>
    </source>
</evidence>
<evidence type="ECO:0000313" key="3">
    <source>
        <dbReference type="Proteomes" id="UP001585018"/>
    </source>
</evidence>
<feature type="compositionally biased region" description="Low complexity" evidence="1">
    <location>
        <begin position="27"/>
        <end position="51"/>
    </location>
</feature>
<dbReference type="EMBL" id="JAYMRR010000005">
    <property type="protein sequence ID" value="MFB8749360.1"/>
    <property type="molecule type" value="Genomic_DNA"/>
</dbReference>
<accession>A0ABV5D9G4</accession>
<sequence>MPDVTRNPDENPDAKASRIRLPKAPPAREATPEPGTATTPGTATAPGTAPAPEAPPAPNAGAPLKEAPVTAVTPVTPAAPDPTAAHGASTTPTPDATAAPAREGAVQGREGGVPGREGAVPGHEGAVPSRETTAPSTHGTAATAHGTTASTHGTAASARETAGGGTLLPHDEGDKLGERLHHAVAGFVDAPRESVEEADRVLEEVAARLADAVTHRRRSLRTSWQDAGADGAAASTDTEQLRLALRDYRELTDRLMRL</sequence>
<gene>
    <name evidence="2" type="ORF">VSS30_11180</name>
</gene>
<protein>
    <submittedName>
        <fullName evidence="2">Uncharacterized protein</fullName>
    </submittedName>
</protein>
<evidence type="ECO:0000313" key="2">
    <source>
        <dbReference type="EMBL" id="MFB8749360.1"/>
    </source>
</evidence>
<feature type="compositionally biased region" description="Basic and acidic residues" evidence="1">
    <location>
        <begin position="1"/>
        <end position="16"/>
    </location>
</feature>
<feature type="compositionally biased region" description="Low complexity" evidence="1">
    <location>
        <begin position="59"/>
        <end position="101"/>
    </location>
</feature>
<feature type="region of interest" description="Disordered" evidence="1">
    <location>
        <begin position="1"/>
        <end position="174"/>
    </location>
</feature>
<dbReference type="RefSeq" id="WP_376718771.1">
    <property type="nucleotide sequence ID" value="NZ_JAYMRR010000005.1"/>
</dbReference>
<keyword evidence="3" id="KW-1185">Reference proteome</keyword>